<evidence type="ECO:0000313" key="9">
    <source>
        <dbReference type="Proteomes" id="UP000176751"/>
    </source>
</evidence>
<feature type="compositionally biased region" description="Basic and acidic residues" evidence="7">
    <location>
        <begin position="266"/>
        <end position="275"/>
    </location>
</feature>
<evidence type="ECO:0000256" key="2">
    <source>
        <dbReference type="ARBA" id="ARBA00022730"/>
    </source>
</evidence>
<keyword evidence="3" id="KW-0694">RNA-binding</keyword>
<dbReference type="InterPro" id="IPR000597">
    <property type="entry name" value="Ribosomal_uL3"/>
</dbReference>
<dbReference type="STRING" id="1797737.A2196_02615"/>
<gene>
    <name evidence="8" type="ORF">A2196_02615</name>
</gene>
<keyword evidence="4 8" id="KW-0689">Ribosomal protein</keyword>
<dbReference type="NCBIfam" id="TIGR03625">
    <property type="entry name" value="L3_bact"/>
    <property type="match status" value="1"/>
</dbReference>
<dbReference type="GO" id="GO:0003735">
    <property type="term" value="F:structural constituent of ribosome"/>
    <property type="evidence" value="ECO:0007669"/>
    <property type="project" value="UniProtKB-UniRule"/>
</dbReference>
<evidence type="ECO:0000313" key="8">
    <source>
        <dbReference type="EMBL" id="OGE01753.1"/>
    </source>
</evidence>
<dbReference type="Gene3D" id="2.40.30.10">
    <property type="entry name" value="Translation factors"/>
    <property type="match status" value="1"/>
</dbReference>
<dbReference type="AlphaFoldDB" id="A0A1F5HC77"/>
<dbReference type="InterPro" id="IPR009000">
    <property type="entry name" value="Transl_B-barrel_sf"/>
</dbReference>
<evidence type="ECO:0000256" key="5">
    <source>
        <dbReference type="ARBA" id="ARBA00023274"/>
    </source>
</evidence>
<dbReference type="Pfam" id="PF00297">
    <property type="entry name" value="Ribosomal_L3"/>
    <property type="match status" value="1"/>
</dbReference>
<dbReference type="PANTHER" id="PTHR11229:SF16">
    <property type="entry name" value="LARGE RIBOSOMAL SUBUNIT PROTEIN UL3C"/>
    <property type="match status" value="1"/>
</dbReference>
<evidence type="ECO:0000256" key="6">
    <source>
        <dbReference type="NCBIfam" id="TIGR03625"/>
    </source>
</evidence>
<dbReference type="GO" id="GO:0006412">
    <property type="term" value="P:translation"/>
    <property type="evidence" value="ECO:0007669"/>
    <property type="project" value="UniProtKB-UniRule"/>
</dbReference>
<comment type="caution">
    <text evidence="8">The sequence shown here is derived from an EMBL/GenBank/DDBJ whole genome shotgun (WGS) entry which is preliminary data.</text>
</comment>
<keyword evidence="5" id="KW-0687">Ribonucleoprotein</keyword>
<protein>
    <recommendedName>
        <fullName evidence="6">50S ribosomal protein L3</fullName>
    </recommendedName>
</protein>
<comment type="similarity">
    <text evidence="1">Belongs to the universal ribosomal protein uL3 family.</text>
</comment>
<accession>A0A1F5HC77</accession>
<dbReference type="EMBL" id="MFCA01000025">
    <property type="protein sequence ID" value="OGE01753.1"/>
    <property type="molecule type" value="Genomic_DNA"/>
</dbReference>
<dbReference type="Proteomes" id="UP000176751">
    <property type="component" value="Unassembled WGS sequence"/>
</dbReference>
<proteinExistence type="inferred from homology"/>
<feature type="region of interest" description="Disordered" evidence="7">
    <location>
        <begin position="143"/>
        <end position="165"/>
    </location>
</feature>
<dbReference type="InterPro" id="IPR019927">
    <property type="entry name" value="Ribosomal_uL3_bac/org-type"/>
</dbReference>
<feature type="region of interest" description="Disordered" evidence="7">
    <location>
        <begin position="220"/>
        <end position="275"/>
    </location>
</feature>
<sequence>MGHLKTSKESCLFGVKMINTLIGLKKEMSVRFDQFGHRIPVTQVVAEPNIILGTRDDRVQLGFGKKKKVKKTENAFVKICGFAPRVVKEVLVVKPLEDQSSKYCAGEKLTVSIFEPGDQVKVTGITKGKGFAGVVKRWGFAGGPKTHGQSDRHRAPGSIGQTTTPGRVFKGKKMAGHMGVSKLTIGGLEVIEVDPGKNLLLVKGSVPGAINGLLVIKKTGKVKGYTPPPPPKEKEEEETKEEASQVSEVSEKTKGTEGTKPVTTEVTEKRPETTE</sequence>
<evidence type="ECO:0000256" key="4">
    <source>
        <dbReference type="ARBA" id="ARBA00022980"/>
    </source>
</evidence>
<dbReference type="GO" id="GO:0022625">
    <property type="term" value="C:cytosolic large ribosomal subunit"/>
    <property type="evidence" value="ECO:0007669"/>
    <property type="project" value="TreeGrafter"/>
</dbReference>
<reference evidence="8 9" key="1">
    <citation type="journal article" date="2016" name="Nat. Commun.">
        <title>Thousands of microbial genomes shed light on interconnected biogeochemical processes in an aquifer system.</title>
        <authorList>
            <person name="Anantharaman K."/>
            <person name="Brown C.T."/>
            <person name="Hug L.A."/>
            <person name="Sharon I."/>
            <person name="Castelle C.J."/>
            <person name="Probst A.J."/>
            <person name="Thomas B.C."/>
            <person name="Singh A."/>
            <person name="Wilkins M.J."/>
            <person name="Karaoz U."/>
            <person name="Brodie E.L."/>
            <person name="Williams K.H."/>
            <person name="Hubbard S.S."/>
            <person name="Banfield J.F."/>
        </authorList>
    </citation>
    <scope>NUCLEOTIDE SEQUENCE [LARGE SCALE GENOMIC DNA]</scope>
</reference>
<evidence type="ECO:0000256" key="1">
    <source>
        <dbReference type="ARBA" id="ARBA00006540"/>
    </source>
</evidence>
<organism evidence="8 9">
    <name type="scientific">Candidatus Curtissbacteria bacterium RIFOXYA1_FULL_41_14</name>
    <dbReference type="NCBI Taxonomy" id="1797737"/>
    <lineage>
        <taxon>Bacteria</taxon>
        <taxon>Candidatus Curtissiibacteriota</taxon>
    </lineage>
</organism>
<evidence type="ECO:0000256" key="7">
    <source>
        <dbReference type="SAM" id="MobiDB-lite"/>
    </source>
</evidence>
<dbReference type="FunFam" id="2.40.30.10:FF:000004">
    <property type="entry name" value="50S ribosomal protein L3"/>
    <property type="match status" value="1"/>
</dbReference>
<dbReference type="SUPFAM" id="SSF50447">
    <property type="entry name" value="Translation proteins"/>
    <property type="match status" value="1"/>
</dbReference>
<dbReference type="PANTHER" id="PTHR11229">
    <property type="entry name" value="50S RIBOSOMAL PROTEIN L3"/>
    <property type="match status" value="1"/>
</dbReference>
<dbReference type="GO" id="GO:0019843">
    <property type="term" value="F:rRNA binding"/>
    <property type="evidence" value="ECO:0007669"/>
    <property type="project" value="UniProtKB-KW"/>
</dbReference>
<keyword evidence="2" id="KW-0699">rRNA-binding</keyword>
<name>A0A1F5HC77_9BACT</name>
<evidence type="ECO:0000256" key="3">
    <source>
        <dbReference type="ARBA" id="ARBA00022884"/>
    </source>
</evidence>